<comment type="caution">
    <text evidence="1">The sequence shown here is derived from an EMBL/GenBank/DDBJ whole genome shotgun (WGS) entry which is preliminary data.</text>
</comment>
<feature type="non-terminal residue" evidence="1">
    <location>
        <position position="18"/>
    </location>
</feature>
<dbReference type="Proteomes" id="UP000324800">
    <property type="component" value="Unassembled WGS sequence"/>
</dbReference>
<dbReference type="EMBL" id="SNRW01028199">
    <property type="protein sequence ID" value="KAA6359557.1"/>
    <property type="molecule type" value="Genomic_DNA"/>
</dbReference>
<gene>
    <name evidence="1" type="ORF">EZS28_044915</name>
</gene>
<sequence length="18" mass="2159">MPVRAPTISEPQWYLNKE</sequence>
<proteinExistence type="predicted"/>
<evidence type="ECO:0000313" key="2">
    <source>
        <dbReference type="Proteomes" id="UP000324800"/>
    </source>
</evidence>
<protein>
    <submittedName>
        <fullName evidence="1">Uncharacterized protein</fullName>
    </submittedName>
</protein>
<organism evidence="1 2">
    <name type="scientific">Streblomastix strix</name>
    <dbReference type="NCBI Taxonomy" id="222440"/>
    <lineage>
        <taxon>Eukaryota</taxon>
        <taxon>Metamonada</taxon>
        <taxon>Preaxostyla</taxon>
        <taxon>Oxymonadida</taxon>
        <taxon>Streblomastigidae</taxon>
        <taxon>Streblomastix</taxon>
    </lineage>
</organism>
<reference evidence="1 2" key="1">
    <citation type="submission" date="2019-03" db="EMBL/GenBank/DDBJ databases">
        <title>Single cell metagenomics reveals metabolic interactions within the superorganism composed of flagellate Streblomastix strix and complex community of Bacteroidetes bacteria on its surface.</title>
        <authorList>
            <person name="Treitli S.C."/>
            <person name="Kolisko M."/>
            <person name="Husnik F."/>
            <person name="Keeling P."/>
            <person name="Hampl V."/>
        </authorList>
    </citation>
    <scope>NUCLEOTIDE SEQUENCE [LARGE SCALE GENOMIC DNA]</scope>
    <source>
        <strain evidence="1">ST1C</strain>
    </source>
</reference>
<accession>A0A5J4TMU5</accession>
<dbReference type="AlphaFoldDB" id="A0A5J4TMU5"/>
<name>A0A5J4TMU5_9EUKA</name>
<evidence type="ECO:0000313" key="1">
    <source>
        <dbReference type="EMBL" id="KAA6359557.1"/>
    </source>
</evidence>